<keyword evidence="4 8" id="KW-0479">Metal-binding</keyword>
<evidence type="ECO:0000256" key="5">
    <source>
        <dbReference type="ARBA" id="ARBA00022801"/>
    </source>
</evidence>
<reference evidence="10 11" key="1">
    <citation type="submission" date="2016-01" db="EMBL/GenBank/DDBJ databases">
        <title>Draft genome sequences of Microbacterium laevaniformans LCDC 91-0039 and the type strain of Microbacterium hominis LCDC 84-209.</title>
        <authorList>
            <person name="Bernier A.-M."/>
            <person name="Bernard K."/>
        </authorList>
    </citation>
    <scope>NUCLEOTIDE SEQUENCE [LARGE SCALE GENOMIC DNA]</scope>
    <source>
        <strain evidence="10 11">LCDC 91-0039</strain>
    </source>
</reference>
<dbReference type="RefSeq" id="WP_061682450.1">
    <property type="nucleotide sequence ID" value="NZ_JBHUPJ010000002.1"/>
</dbReference>
<dbReference type="InterPro" id="IPR028883">
    <property type="entry name" value="tRNA_aden_deaminase"/>
</dbReference>
<evidence type="ECO:0000259" key="9">
    <source>
        <dbReference type="PROSITE" id="PS51747"/>
    </source>
</evidence>
<dbReference type="EMBL" id="LRAD01000026">
    <property type="protein sequence ID" value="KXZ60763.1"/>
    <property type="molecule type" value="Genomic_DNA"/>
</dbReference>
<feature type="domain" description="CMP/dCMP-type deaminase" evidence="9">
    <location>
        <begin position="7"/>
        <end position="130"/>
    </location>
</feature>
<dbReference type="SUPFAM" id="SSF53927">
    <property type="entry name" value="Cytidine deaminase-like"/>
    <property type="match status" value="1"/>
</dbReference>
<name>A0A150HF63_9MICO</name>
<dbReference type="InterPro" id="IPR016192">
    <property type="entry name" value="APOBEC/CMP_deaminase_Zn-bd"/>
</dbReference>
<dbReference type="PROSITE" id="PS51747">
    <property type="entry name" value="CYT_DCMP_DEAMINASES_2"/>
    <property type="match status" value="1"/>
</dbReference>
<evidence type="ECO:0000313" key="10">
    <source>
        <dbReference type="EMBL" id="KXZ60763.1"/>
    </source>
</evidence>
<keyword evidence="3 8" id="KW-0819">tRNA processing</keyword>
<feature type="binding site" evidence="8">
    <location>
        <position position="89"/>
    </location>
    <ligand>
        <name>Zn(2+)</name>
        <dbReference type="ChEBI" id="CHEBI:29105"/>
        <note>catalytic</note>
    </ligand>
</feature>
<dbReference type="GO" id="GO:0008270">
    <property type="term" value="F:zinc ion binding"/>
    <property type="evidence" value="ECO:0007669"/>
    <property type="project" value="UniProtKB-UniRule"/>
</dbReference>
<organism evidence="10 11">
    <name type="scientific">Microbacterium laevaniformans</name>
    <dbReference type="NCBI Taxonomy" id="36807"/>
    <lineage>
        <taxon>Bacteria</taxon>
        <taxon>Bacillati</taxon>
        <taxon>Actinomycetota</taxon>
        <taxon>Actinomycetes</taxon>
        <taxon>Micrococcales</taxon>
        <taxon>Microbacteriaceae</taxon>
        <taxon>Microbacterium</taxon>
    </lineage>
</organism>
<feature type="binding site" evidence="8">
    <location>
        <position position="59"/>
    </location>
    <ligand>
        <name>Zn(2+)</name>
        <dbReference type="ChEBI" id="CHEBI:29105"/>
        <note>catalytic</note>
    </ligand>
</feature>
<evidence type="ECO:0000256" key="2">
    <source>
        <dbReference type="ARBA" id="ARBA00011738"/>
    </source>
</evidence>
<dbReference type="PANTHER" id="PTHR11079">
    <property type="entry name" value="CYTOSINE DEAMINASE FAMILY MEMBER"/>
    <property type="match status" value="1"/>
</dbReference>
<protein>
    <recommendedName>
        <fullName evidence="8">tRNA-specific adenosine deaminase</fullName>
        <ecNumber evidence="8">3.5.4.33</ecNumber>
    </recommendedName>
</protein>
<comment type="subunit">
    <text evidence="2 8">Homodimer.</text>
</comment>
<dbReference type="PATRIC" id="fig|36807.3.peg.1042"/>
<dbReference type="PANTHER" id="PTHR11079:SF202">
    <property type="entry name" value="TRNA-SPECIFIC ADENOSINE DEAMINASE"/>
    <property type="match status" value="1"/>
</dbReference>
<comment type="function">
    <text evidence="8">Catalyzes the deamination of adenosine to inosine at the wobble position 34 of tRNA(Arg2).</text>
</comment>
<dbReference type="CDD" id="cd01285">
    <property type="entry name" value="nucleoside_deaminase"/>
    <property type="match status" value="1"/>
</dbReference>
<dbReference type="EC" id="3.5.4.33" evidence="8"/>
<keyword evidence="11" id="KW-1185">Reference proteome</keyword>
<gene>
    <name evidence="8 10" type="primary">tadA</name>
    <name evidence="10" type="ORF">Mlaev_01014</name>
</gene>
<evidence type="ECO:0000256" key="6">
    <source>
        <dbReference type="ARBA" id="ARBA00022833"/>
    </source>
</evidence>
<comment type="caution">
    <text evidence="10">The sequence shown here is derived from an EMBL/GenBank/DDBJ whole genome shotgun (WGS) entry which is preliminary data.</text>
</comment>
<feature type="binding site" evidence="8">
    <location>
        <position position="92"/>
    </location>
    <ligand>
        <name>Zn(2+)</name>
        <dbReference type="ChEBI" id="CHEBI:29105"/>
        <note>catalytic</note>
    </ligand>
</feature>
<keyword evidence="5 8" id="KW-0378">Hydrolase</keyword>
<proteinExistence type="inferred from homology"/>
<evidence type="ECO:0000256" key="4">
    <source>
        <dbReference type="ARBA" id="ARBA00022723"/>
    </source>
</evidence>
<accession>A0A150HF63</accession>
<comment type="catalytic activity">
    <reaction evidence="7 8">
        <text>adenosine(34) in tRNA + H2O + H(+) = inosine(34) in tRNA + NH4(+)</text>
        <dbReference type="Rhea" id="RHEA:43168"/>
        <dbReference type="Rhea" id="RHEA-COMP:10373"/>
        <dbReference type="Rhea" id="RHEA-COMP:10374"/>
        <dbReference type="ChEBI" id="CHEBI:15377"/>
        <dbReference type="ChEBI" id="CHEBI:15378"/>
        <dbReference type="ChEBI" id="CHEBI:28938"/>
        <dbReference type="ChEBI" id="CHEBI:74411"/>
        <dbReference type="ChEBI" id="CHEBI:82852"/>
        <dbReference type="EC" id="3.5.4.33"/>
    </reaction>
</comment>
<comment type="similarity">
    <text evidence="1">Belongs to the cytidine and deoxycytidylate deaminase family. ADAT2 subfamily.</text>
</comment>
<evidence type="ECO:0000313" key="11">
    <source>
        <dbReference type="Proteomes" id="UP000075357"/>
    </source>
</evidence>
<keyword evidence="6 8" id="KW-0862">Zinc</keyword>
<dbReference type="GO" id="GO:0052717">
    <property type="term" value="F:tRNA-specific adenosine-34 deaminase activity"/>
    <property type="evidence" value="ECO:0007669"/>
    <property type="project" value="UniProtKB-UniRule"/>
</dbReference>
<dbReference type="Proteomes" id="UP000075357">
    <property type="component" value="Unassembled WGS sequence"/>
</dbReference>
<evidence type="ECO:0000256" key="1">
    <source>
        <dbReference type="ARBA" id="ARBA00010669"/>
    </source>
</evidence>
<dbReference type="HAMAP" id="MF_00972">
    <property type="entry name" value="tRNA_aden_deaminase"/>
    <property type="match status" value="1"/>
</dbReference>
<sequence length="155" mass="16316">MSLPVRADDENALRRALALAAEAAAAGEIPVGAVVRDAAGTVIGVGRNRREATADPTAHAEIVALREAAASLGTWNLEGCTLTVTLEPCLMCAGAILQAHITRVVFGAWDEKAGAAGSVYDVLRDRRLPVRAEVVGGILEDDARALLRTFFDARR</sequence>
<dbReference type="InterPro" id="IPR016193">
    <property type="entry name" value="Cytidine_deaminase-like"/>
</dbReference>
<feature type="active site" description="Proton donor" evidence="8">
    <location>
        <position position="61"/>
    </location>
</feature>
<comment type="cofactor">
    <cofactor evidence="8">
        <name>Zn(2+)</name>
        <dbReference type="ChEBI" id="CHEBI:29105"/>
    </cofactor>
    <text evidence="8">Binds 1 zinc ion per subunit.</text>
</comment>
<evidence type="ECO:0000256" key="3">
    <source>
        <dbReference type="ARBA" id="ARBA00022694"/>
    </source>
</evidence>
<evidence type="ECO:0000256" key="8">
    <source>
        <dbReference type="HAMAP-Rule" id="MF_00972"/>
    </source>
</evidence>
<dbReference type="Gene3D" id="3.40.140.10">
    <property type="entry name" value="Cytidine Deaminase, domain 2"/>
    <property type="match status" value="1"/>
</dbReference>
<dbReference type="GO" id="GO:0002100">
    <property type="term" value="P:tRNA wobble adenosine to inosine editing"/>
    <property type="evidence" value="ECO:0007669"/>
    <property type="project" value="UniProtKB-UniRule"/>
</dbReference>
<dbReference type="PROSITE" id="PS00903">
    <property type="entry name" value="CYT_DCMP_DEAMINASES_1"/>
    <property type="match status" value="1"/>
</dbReference>
<evidence type="ECO:0000256" key="7">
    <source>
        <dbReference type="ARBA" id="ARBA00048045"/>
    </source>
</evidence>
<dbReference type="InterPro" id="IPR002125">
    <property type="entry name" value="CMP_dCMP_dom"/>
</dbReference>
<dbReference type="STRING" id="36807.Mlaev_01014"/>
<dbReference type="Pfam" id="PF00383">
    <property type="entry name" value="dCMP_cyt_deam_1"/>
    <property type="match status" value="1"/>
</dbReference>
<dbReference type="AlphaFoldDB" id="A0A150HF63"/>